<dbReference type="PROSITE" id="PS51257">
    <property type="entry name" value="PROKAR_LIPOPROTEIN"/>
    <property type="match status" value="1"/>
</dbReference>
<proteinExistence type="predicted"/>
<protein>
    <recommendedName>
        <fullName evidence="4">DUF732 domain-containing protein</fullName>
    </recommendedName>
</protein>
<feature type="signal peptide" evidence="1">
    <location>
        <begin position="1"/>
        <end position="24"/>
    </location>
</feature>
<dbReference type="AlphaFoldDB" id="A0A3S9PXH4"/>
<evidence type="ECO:0000256" key="1">
    <source>
        <dbReference type="SAM" id="SignalP"/>
    </source>
</evidence>
<keyword evidence="1" id="KW-0732">Signal</keyword>
<feature type="chain" id="PRO_5019361073" description="DUF732 domain-containing protein" evidence="1">
    <location>
        <begin position="25"/>
        <end position="118"/>
    </location>
</feature>
<dbReference type="Proteomes" id="UP000280344">
    <property type="component" value="Chromosome"/>
</dbReference>
<keyword evidence="3" id="KW-1185">Reference proteome</keyword>
<reference evidence="2 3" key="1">
    <citation type="submission" date="2018-12" db="EMBL/GenBank/DDBJ databases">
        <title>Complete genome sequence of Flaviflexus sp. H23T48.</title>
        <authorList>
            <person name="Bae J.-W."/>
            <person name="Lee J.-Y."/>
        </authorList>
    </citation>
    <scope>NUCLEOTIDE SEQUENCE [LARGE SCALE GENOMIC DNA]</scope>
    <source>
        <strain evidence="2 3">H23T48</strain>
    </source>
</reference>
<evidence type="ECO:0000313" key="2">
    <source>
        <dbReference type="EMBL" id="AZQ77083.1"/>
    </source>
</evidence>
<dbReference type="KEGG" id="flh:EJ997_06820"/>
<dbReference type="OrthoDB" id="5150128at2"/>
<dbReference type="RefSeq" id="WP_126703888.1">
    <property type="nucleotide sequence ID" value="NZ_CP034593.1"/>
</dbReference>
<evidence type="ECO:0008006" key="4">
    <source>
        <dbReference type="Google" id="ProtNLM"/>
    </source>
</evidence>
<gene>
    <name evidence="2" type="ORF">EJ997_06820</name>
</gene>
<dbReference type="EMBL" id="CP034593">
    <property type="protein sequence ID" value="AZQ77083.1"/>
    <property type="molecule type" value="Genomic_DNA"/>
</dbReference>
<name>A0A3S9PXH4_9ACTO</name>
<accession>A0A3S9PXH4</accession>
<organism evidence="2 3">
    <name type="scientific">Flaviflexus ciconiae</name>
    <dbReference type="NCBI Taxonomy" id="2496867"/>
    <lineage>
        <taxon>Bacteria</taxon>
        <taxon>Bacillati</taxon>
        <taxon>Actinomycetota</taxon>
        <taxon>Actinomycetes</taxon>
        <taxon>Actinomycetales</taxon>
        <taxon>Actinomycetaceae</taxon>
        <taxon>Flaviflexus</taxon>
    </lineage>
</organism>
<evidence type="ECO:0000313" key="3">
    <source>
        <dbReference type="Proteomes" id="UP000280344"/>
    </source>
</evidence>
<sequence length="118" mass="12487">MRNNTMKRSFVAAGLALALPFGLAACGGDDKPSKEDVRAGLDSMLADQGMGTEDLEQLGVEGDIVDDYFNCIVDGIYDDVSNDTLNALADNNPDASLPSEDQEVFQDATTACTSELGF</sequence>